<proteinExistence type="predicted"/>
<name>A0A1G2NX46_9BACT</name>
<comment type="caution">
    <text evidence="1">The sequence shown here is derived from an EMBL/GenBank/DDBJ whole genome shotgun (WGS) entry which is preliminary data.</text>
</comment>
<sequence length="299" mass="32941">MNNSNLSNYNRISKEEANTLKQSFGGDFESVYLFKRTQSIVSAIYLITGIMTDTEPIKGTLRSIGARALVSVSEVLSVVESGNTPLTRVNKDFLSLSSLLSVASKSGMISQMNASLVNSEIFKLSGEFLKFGDKTGPQSSILEEIRNGKGFEYFAGFGSKSARRGIGKGRIRVSAGDNSNRVLVNTRSDHGVSDTKNVVAVPDHVVSDRVPRAVDRTVDREVELSDRKLLIMDILSDGERKTVGDLSRYIINTSDKTIQRDLVALVGNGILRREGKKRWTKYYLAEVVNGQDEKNTLYS</sequence>
<accession>A0A1G2NX46</accession>
<dbReference type="AlphaFoldDB" id="A0A1G2NX46"/>
<evidence type="ECO:0000313" key="1">
    <source>
        <dbReference type="EMBL" id="OHA39931.1"/>
    </source>
</evidence>
<dbReference type="EMBL" id="MHSH01000060">
    <property type="protein sequence ID" value="OHA39931.1"/>
    <property type="molecule type" value="Genomic_DNA"/>
</dbReference>
<gene>
    <name evidence="1" type="ORF">A3H68_02645</name>
</gene>
<protein>
    <recommendedName>
        <fullName evidence="3">HTH deoR-type domain-containing protein</fullName>
    </recommendedName>
</protein>
<evidence type="ECO:0000313" key="2">
    <source>
        <dbReference type="Proteomes" id="UP000176429"/>
    </source>
</evidence>
<organism evidence="1 2">
    <name type="scientific">Candidatus Taylorbacteria bacterium RIFCSPLOWO2_02_FULL_46_40</name>
    <dbReference type="NCBI Taxonomy" id="1802329"/>
    <lineage>
        <taxon>Bacteria</taxon>
        <taxon>Candidatus Tayloriibacteriota</taxon>
    </lineage>
</organism>
<evidence type="ECO:0008006" key="3">
    <source>
        <dbReference type="Google" id="ProtNLM"/>
    </source>
</evidence>
<dbReference type="SUPFAM" id="SSF46785">
    <property type="entry name" value="Winged helix' DNA-binding domain"/>
    <property type="match status" value="1"/>
</dbReference>
<reference evidence="1 2" key="1">
    <citation type="journal article" date="2016" name="Nat. Commun.">
        <title>Thousands of microbial genomes shed light on interconnected biogeochemical processes in an aquifer system.</title>
        <authorList>
            <person name="Anantharaman K."/>
            <person name="Brown C.T."/>
            <person name="Hug L.A."/>
            <person name="Sharon I."/>
            <person name="Castelle C.J."/>
            <person name="Probst A.J."/>
            <person name="Thomas B.C."/>
            <person name="Singh A."/>
            <person name="Wilkins M.J."/>
            <person name="Karaoz U."/>
            <person name="Brodie E.L."/>
            <person name="Williams K.H."/>
            <person name="Hubbard S.S."/>
            <person name="Banfield J.F."/>
        </authorList>
    </citation>
    <scope>NUCLEOTIDE SEQUENCE [LARGE SCALE GENOMIC DNA]</scope>
</reference>
<dbReference type="Proteomes" id="UP000176429">
    <property type="component" value="Unassembled WGS sequence"/>
</dbReference>
<dbReference type="InterPro" id="IPR036390">
    <property type="entry name" value="WH_DNA-bd_sf"/>
</dbReference>